<dbReference type="AlphaFoldDB" id="A0A5P1RE00"/>
<dbReference type="OrthoDB" id="8374021at2"/>
<reference evidence="1 2" key="1">
    <citation type="journal article" date="2019" name="Biochem. Eng. J.">
        <title>Metabolic engineering of the marine bacteria Neptunomonas concharum for the production of acetoin and meso-2,3-butanediol from acetate.</title>
        <authorList>
            <person name="Li W."/>
            <person name="Pu N."/>
            <person name="Liu C.-X."/>
            <person name="Yuan Q.-P."/>
            <person name="Li Z.-J."/>
        </authorList>
    </citation>
    <scope>NUCLEOTIDE SEQUENCE [LARGE SCALE GENOMIC DNA]</scope>
    <source>
        <strain evidence="1 2">JCM17730</strain>
    </source>
</reference>
<evidence type="ECO:0000313" key="2">
    <source>
        <dbReference type="Proteomes" id="UP000324760"/>
    </source>
</evidence>
<dbReference type="EMBL" id="CP043869">
    <property type="protein sequence ID" value="QEQ97874.1"/>
    <property type="molecule type" value="Genomic_DNA"/>
</dbReference>
<accession>A0A5P1RE00</accession>
<sequence>MKSCKKASFLMSKQLDAPLSLTEKLSLSVHIAMCKNCSRCNQQLKQIQNTCRQRHKKEIEDTKQNH</sequence>
<gene>
    <name evidence="1" type="ORF">F0U83_14760</name>
</gene>
<organism evidence="1 2">
    <name type="scientific">Neptunomonas concharum</name>
    <dbReference type="NCBI Taxonomy" id="1031538"/>
    <lineage>
        <taxon>Bacteria</taxon>
        <taxon>Pseudomonadati</taxon>
        <taxon>Pseudomonadota</taxon>
        <taxon>Gammaproteobacteria</taxon>
        <taxon>Oceanospirillales</taxon>
        <taxon>Oceanospirillaceae</taxon>
        <taxon>Neptunomonas</taxon>
    </lineage>
</organism>
<dbReference type="Proteomes" id="UP000324760">
    <property type="component" value="Chromosome"/>
</dbReference>
<dbReference type="KEGG" id="ncu:F0U83_14760"/>
<proteinExistence type="predicted"/>
<protein>
    <submittedName>
        <fullName evidence="1">Zf-HC2 domain-containing protein</fullName>
    </submittedName>
</protein>
<keyword evidence="2" id="KW-1185">Reference proteome</keyword>
<evidence type="ECO:0000313" key="1">
    <source>
        <dbReference type="EMBL" id="QEQ97874.1"/>
    </source>
</evidence>
<name>A0A5P1RE00_9GAMM</name>